<comment type="similarity">
    <text evidence="1">Belongs to the asp23 family.</text>
</comment>
<comment type="caution">
    <text evidence="2">The sequence shown here is derived from an EMBL/GenBank/DDBJ whole genome shotgun (WGS) entry which is preliminary data.</text>
</comment>
<evidence type="ECO:0000256" key="1">
    <source>
        <dbReference type="ARBA" id="ARBA00005721"/>
    </source>
</evidence>
<gene>
    <name evidence="2" type="ORF">HRbin22_00659</name>
</gene>
<dbReference type="InterPro" id="IPR005531">
    <property type="entry name" value="Asp23"/>
</dbReference>
<evidence type="ECO:0008006" key="4">
    <source>
        <dbReference type="Google" id="ProtNLM"/>
    </source>
</evidence>
<sequence>MKEQNELGRIEVLPAAIATLIARALAQCYGVVGLAPPRMTDAVANFFAPDARRSIEIRERPDGLVIDVYLILAYGVRLVAVARSVQHTIKYHVEKTTGLPVAEVNVHIQGLQPQ</sequence>
<protein>
    <recommendedName>
        <fullName evidence="4">Asp23/Gls24 family envelope stress response protein</fullName>
    </recommendedName>
</protein>
<dbReference type="PANTHER" id="PTHR34297:SF2">
    <property type="entry name" value="ASP23_GLS24 FAMILY ENVELOPE STRESS RESPONSE PROTEIN"/>
    <property type="match status" value="1"/>
</dbReference>
<dbReference type="PANTHER" id="PTHR34297">
    <property type="entry name" value="HYPOTHETICAL CYTOSOLIC PROTEIN-RELATED"/>
    <property type="match status" value="1"/>
</dbReference>
<dbReference type="Proteomes" id="UP000236642">
    <property type="component" value="Unassembled WGS sequence"/>
</dbReference>
<dbReference type="EMBL" id="BEHY01000009">
    <property type="protein sequence ID" value="GBD08419.1"/>
    <property type="molecule type" value="Genomic_DNA"/>
</dbReference>
<reference evidence="3" key="1">
    <citation type="submission" date="2017-09" db="EMBL/GenBank/DDBJ databases">
        <title>Metaegenomics of thermophilic ammonia-oxidizing enrichment culture.</title>
        <authorList>
            <person name="Kato S."/>
            <person name="Suzuki K."/>
        </authorList>
    </citation>
    <scope>NUCLEOTIDE SEQUENCE [LARGE SCALE GENOMIC DNA]</scope>
</reference>
<organism evidence="2 3">
    <name type="scientific">Candidatus Thermoflexus japonica</name>
    <dbReference type="NCBI Taxonomy" id="2035417"/>
    <lineage>
        <taxon>Bacteria</taxon>
        <taxon>Bacillati</taxon>
        <taxon>Chloroflexota</taxon>
        <taxon>Thermoflexia</taxon>
        <taxon>Thermoflexales</taxon>
        <taxon>Thermoflexaceae</taxon>
        <taxon>Thermoflexus</taxon>
    </lineage>
</organism>
<evidence type="ECO:0000313" key="3">
    <source>
        <dbReference type="Proteomes" id="UP000236642"/>
    </source>
</evidence>
<dbReference type="AlphaFoldDB" id="A0A2H5Y4P6"/>
<name>A0A2H5Y4P6_9CHLR</name>
<evidence type="ECO:0000313" key="2">
    <source>
        <dbReference type="EMBL" id="GBD08419.1"/>
    </source>
</evidence>
<proteinExistence type="inferred from homology"/>
<accession>A0A2H5Y4P6</accession>
<dbReference type="Pfam" id="PF03780">
    <property type="entry name" value="Asp23"/>
    <property type="match status" value="1"/>
</dbReference>